<organism evidence="3 4">
    <name type="scientific">Ameiurus melas</name>
    <name type="common">Black bullhead</name>
    <name type="synonym">Silurus melas</name>
    <dbReference type="NCBI Taxonomy" id="219545"/>
    <lineage>
        <taxon>Eukaryota</taxon>
        <taxon>Metazoa</taxon>
        <taxon>Chordata</taxon>
        <taxon>Craniata</taxon>
        <taxon>Vertebrata</taxon>
        <taxon>Euteleostomi</taxon>
        <taxon>Actinopterygii</taxon>
        <taxon>Neopterygii</taxon>
        <taxon>Teleostei</taxon>
        <taxon>Ostariophysi</taxon>
        <taxon>Siluriformes</taxon>
        <taxon>Ictaluridae</taxon>
        <taxon>Ameiurus</taxon>
    </lineage>
</organism>
<protein>
    <recommendedName>
        <fullName evidence="2">Ski2 N-terminal domain-containing protein</fullName>
    </recommendedName>
</protein>
<accession>A0A7J6ACK1</accession>
<feature type="domain" description="Ski2 N-terminal" evidence="2">
    <location>
        <begin position="88"/>
        <end position="210"/>
    </location>
</feature>
<dbReference type="AlphaFoldDB" id="A0A7J6ACK1"/>
<dbReference type="EMBL" id="JAAGNN010000014">
    <property type="protein sequence ID" value="KAF4080592.1"/>
    <property type="molecule type" value="Genomic_DNA"/>
</dbReference>
<evidence type="ECO:0000259" key="2">
    <source>
        <dbReference type="Pfam" id="PF17911"/>
    </source>
</evidence>
<dbReference type="Pfam" id="PF17911">
    <property type="entry name" value="Ski2_N"/>
    <property type="match status" value="1"/>
</dbReference>
<evidence type="ECO:0000313" key="3">
    <source>
        <dbReference type="EMBL" id="KAF4080592.1"/>
    </source>
</evidence>
<evidence type="ECO:0000256" key="1">
    <source>
        <dbReference type="SAM" id="MobiDB-lite"/>
    </source>
</evidence>
<feature type="region of interest" description="Disordered" evidence="1">
    <location>
        <begin position="256"/>
        <end position="288"/>
    </location>
</feature>
<keyword evidence="4" id="KW-1185">Reference proteome</keyword>
<feature type="region of interest" description="Disordered" evidence="1">
    <location>
        <begin position="137"/>
        <end position="158"/>
    </location>
</feature>
<name>A0A7J6ACK1_AMEME</name>
<dbReference type="Proteomes" id="UP000593565">
    <property type="component" value="Unassembled WGS sequence"/>
</dbReference>
<sequence>MEKIDLPAPGPDDLPLALLEMGCSGRFELVTHPQPRHTPFSAQSTLPHGLPPFSLDLKMEVEKRFLQDPAWMPIHDTTDAFQKFLKLTKKDRQVDSLLQCSLSPLHSGLSVVRDPTTGMLLDFTEVLLEHTGLSAKNSLSMQRQPGPPSESLRGSNTNYPFLPGGMEELTLEQIREKSELEEDIDFENDLLTVPPGLKTGMNFSNKEAKTAKGDVNLLSLLSTFDDIIEPVPEEKERDSGSGEVSKLHRTNSLEDLGIKDTLPSPVPAAASSPSKTDGGIQKSREEKKERKWAVPVDIKSPCEDFYKRIPDPAFKYPFELDVFQKQAILRLKLTTLSLWLLTPRRARLWWLSTP</sequence>
<comment type="caution">
    <text evidence="3">The sequence shown here is derived from an EMBL/GenBank/DDBJ whole genome shotgun (WGS) entry which is preliminary data.</text>
</comment>
<evidence type="ECO:0000313" key="4">
    <source>
        <dbReference type="Proteomes" id="UP000593565"/>
    </source>
</evidence>
<gene>
    <name evidence="3" type="ORF">AMELA_G00173120</name>
</gene>
<proteinExistence type="predicted"/>
<reference evidence="3 4" key="1">
    <citation type="submission" date="2020-02" db="EMBL/GenBank/DDBJ databases">
        <title>A chromosome-scale genome assembly of the black bullhead catfish (Ameiurus melas).</title>
        <authorList>
            <person name="Wen M."/>
            <person name="Zham M."/>
            <person name="Cabau C."/>
            <person name="Klopp C."/>
            <person name="Donnadieu C."/>
            <person name="Roques C."/>
            <person name="Bouchez O."/>
            <person name="Lampietro C."/>
            <person name="Jouanno E."/>
            <person name="Herpin A."/>
            <person name="Louis A."/>
            <person name="Berthelot C."/>
            <person name="Parey E."/>
            <person name="Roest-Crollius H."/>
            <person name="Braasch I."/>
            <person name="Postlethwait J."/>
            <person name="Robinson-Rechavi M."/>
            <person name="Echchiki A."/>
            <person name="Begum T."/>
            <person name="Montfort J."/>
            <person name="Schartl M."/>
            <person name="Bobe J."/>
            <person name="Guiguen Y."/>
        </authorList>
    </citation>
    <scope>NUCLEOTIDE SEQUENCE [LARGE SCALE GENOMIC DNA]</scope>
    <source>
        <strain evidence="3">M_S1</strain>
        <tissue evidence="3">Blood</tissue>
    </source>
</reference>
<dbReference type="InterPro" id="IPR040801">
    <property type="entry name" value="Ski2_N"/>
</dbReference>